<keyword evidence="7" id="KW-1133">Transmembrane helix</keyword>
<keyword evidence="4" id="KW-0808">Transferase</keyword>
<keyword evidence="5 9" id="KW-0418">Kinase</keyword>
<evidence type="ECO:0000259" key="8">
    <source>
        <dbReference type="PROSITE" id="PS50885"/>
    </source>
</evidence>
<dbReference type="GO" id="GO:0000155">
    <property type="term" value="F:phosphorelay sensor kinase activity"/>
    <property type="evidence" value="ECO:0007669"/>
    <property type="project" value="InterPro"/>
</dbReference>
<dbReference type="GO" id="GO:0005886">
    <property type="term" value="C:plasma membrane"/>
    <property type="evidence" value="ECO:0007669"/>
    <property type="project" value="UniProtKB-SubCell"/>
</dbReference>
<keyword evidence="10" id="KW-1185">Reference proteome</keyword>
<keyword evidence="6 7" id="KW-0472">Membrane</keyword>
<dbReference type="InterPro" id="IPR003660">
    <property type="entry name" value="HAMP_dom"/>
</dbReference>
<gene>
    <name evidence="9" type="ORF">GQF01_03035</name>
</gene>
<dbReference type="PROSITE" id="PS50885">
    <property type="entry name" value="HAMP"/>
    <property type="match status" value="1"/>
</dbReference>
<feature type="transmembrane region" description="Helical" evidence="7">
    <location>
        <begin position="12"/>
        <end position="35"/>
    </location>
</feature>
<evidence type="ECO:0000256" key="7">
    <source>
        <dbReference type="SAM" id="Phobius"/>
    </source>
</evidence>
<dbReference type="InterPro" id="IPR003594">
    <property type="entry name" value="HATPase_dom"/>
</dbReference>
<evidence type="ECO:0000313" key="10">
    <source>
        <dbReference type="Proteomes" id="UP000481087"/>
    </source>
</evidence>
<keyword evidence="2" id="KW-1003">Cell membrane</keyword>
<evidence type="ECO:0000256" key="2">
    <source>
        <dbReference type="ARBA" id="ARBA00022475"/>
    </source>
</evidence>
<reference evidence="9 10" key="1">
    <citation type="submission" date="2019-12" db="EMBL/GenBank/DDBJ databases">
        <title>Paenibacillus sp. nov. sp. isolated from soil.</title>
        <authorList>
            <person name="Kim J."/>
            <person name="Jeong S.E."/>
            <person name="Jung H.S."/>
            <person name="Jeon C.O."/>
        </authorList>
    </citation>
    <scope>NUCLEOTIDE SEQUENCE [LARGE SCALE GENOMIC DNA]</scope>
    <source>
        <strain evidence="9 10">5J-6</strain>
    </source>
</reference>
<feature type="transmembrane region" description="Helical" evidence="7">
    <location>
        <begin position="300"/>
        <end position="320"/>
    </location>
</feature>
<comment type="subcellular location">
    <subcellularLocation>
        <location evidence="1">Cell membrane</location>
        <topology evidence="1">Multi-pass membrane protein</topology>
    </subcellularLocation>
</comment>
<dbReference type="SUPFAM" id="SSF55874">
    <property type="entry name" value="ATPase domain of HSP90 chaperone/DNA topoisomerase II/histidine kinase"/>
    <property type="match status" value="1"/>
</dbReference>
<dbReference type="EMBL" id="WTUZ01000007">
    <property type="protein sequence ID" value="MZQ81109.1"/>
    <property type="molecule type" value="Genomic_DNA"/>
</dbReference>
<dbReference type="InterPro" id="IPR036890">
    <property type="entry name" value="HATPase_C_sf"/>
</dbReference>
<comment type="caution">
    <text evidence="9">The sequence shown here is derived from an EMBL/GenBank/DDBJ whole genome shotgun (WGS) entry which is preliminary data.</text>
</comment>
<dbReference type="InterPro" id="IPR050640">
    <property type="entry name" value="Bact_2-comp_sensor_kinase"/>
</dbReference>
<dbReference type="Pfam" id="PF06580">
    <property type="entry name" value="His_kinase"/>
    <property type="match status" value="1"/>
</dbReference>
<dbReference type="InterPro" id="IPR010559">
    <property type="entry name" value="Sig_transdc_His_kin_internal"/>
</dbReference>
<feature type="domain" description="HAMP" evidence="8">
    <location>
        <begin position="320"/>
        <end position="372"/>
    </location>
</feature>
<dbReference type="Gene3D" id="3.30.565.10">
    <property type="entry name" value="Histidine kinase-like ATPase, C-terminal domain"/>
    <property type="match status" value="1"/>
</dbReference>
<protein>
    <submittedName>
        <fullName evidence="9">Sensor histidine kinase</fullName>
    </submittedName>
</protein>
<accession>A0A6L8UVF6</accession>
<evidence type="ECO:0000313" key="9">
    <source>
        <dbReference type="EMBL" id="MZQ81109.1"/>
    </source>
</evidence>
<dbReference type="AlphaFoldDB" id="A0A6L8UVF6"/>
<sequence>MFSFLKAIPIRHKIIVTTVFMMLFPMSVSGLYFYWSMSSELTKNAEYNWSQLMGQTNDNIETSFRLITDTSLHMLSTKSVRTWLAGDTSGESDNYSQFVNKSEMEEELNYSLMFNTAWVSKLISTVYIFQNESTFSSTSRSTKDVNIVTANNINIYNQQKGLNIEGIVPVPAFYNDNVIYYARNLSNIYHPEQRLYLIIGIDENQIFNKYAALLEIPGAMVYLLDKQGLIYSSSNKTLIGNKVDSSILQLSDKSDINTLTLDNRTYMVAAKKISESGLSFVVCIPKKQILAKLSDHMKNYTLFLLLILLVFLVSTIFLSLRFTRFIKDLLRNINQVKVGNYEAKMPAYADLELNLLSHTFNKMTSEIKYLFKQVYEKQLLLKETELKFLQSQMNPHFLFNTLITIGYKARFSKDETVYKMVMSLTELLQASMYTDSKTKITIREELEIVNFYLYLQKMRFEDKLDFRIEVKDEALLDLYVPKFCLEPIVENAVVHGIENKMDKGTITITISEVSHSIYFEIEDDGLGFKTDQINQDYVVHSERRRKGHNHIGLHNTNHRIKLIYGEQYGITIQSKVNIGTKVAVLIPADKGENNDV</sequence>
<organism evidence="9 10">
    <name type="scientific">Paenibacillus silvestris</name>
    <dbReference type="NCBI Taxonomy" id="2606219"/>
    <lineage>
        <taxon>Bacteria</taxon>
        <taxon>Bacillati</taxon>
        <taxon>Bacillota</taxon>
        <taxon>Bacilli</taxon>
        <taxon>Bacillales</taxon>
        <taxon>Paenibacillaceae</taxon>
        <taxon>Paenibacillus</taxon>
    </lineage>
</organism>
<evidence type="ECO:0000256" key="3">
    <source>
        <dbReference type="ARBA" id="ARBA00022553"/>
    </source>
</evidence>
<dbReference type="Gene3D" id="6.10.340.10">
    <property type="match status" value="1"/>
</dbReference>
<name>A0A6L8UVF6_9BACL</name>
<dbReference type="PANTHER" id="PTHR34220:SF7">
    <property type="entry name" value="SENSOR HISTIDINE KINASE YPDA"/>
    <property type="match status" value="1"/>
</dbReference>
<proteinExistence type="predicted"/>
<dbReference type="Proteomes" id="UP000481087">
    <property type="component" value="Unassembled WGS sequence"/>
</dbReference>
<keyword evidence="7" id="KW-0812">Transmembrane</keyword>
<evidence type="ECO:0000256" key="1">
    <source>
        <dbReference type="ARBA" id="ARBA00004651"/>
    </source>
</evidence>
<evidence type="ECO:0000256" key="4">
    <source>
        <dbReference type="ARBA" id="ARBA00022679"/>
    </source>
</evidence>
<dbReference type="SMART" id="SM00387">
    <property type="entry name" value="HATPase_c"/>
    <property type="match status" value="1"/>
</dbReference>
<dbReference type="RefSeq" id="WP_161405418.1">
    <property type="nucleotide sequence ID" value="NZ_WTUZ01000007.1"/>
</dbReference>
<dbReference type="Pfam" id="PF02518">
    <property type="entry name" value="HATPase_c"/>
    <property type="match status" value="1"/>
</dbReference>
<dbReference type="PANTHER" id="PTHR34220">
    <property type="entry name" value="SENSOR HISTIDINE KINASE YPDA"/>
    <property type="match status" value="1"/>
</dbReference>
<keyword evidence="3" id="KW-0597">Phosphoprotein</keyword>
<evidence type="ECO:0000256" key="6">
    <source>
        <dbReference type="ARBA" id="ARBA00023136"/>
    </source>
</evidence>
<dbReference type="CDD" id="cd06225">
    <property type="entry name" value="HAMP"/>
    <property type="match status" value="1"/>
</dbReference>
<evidence type="ECO:0000256" key="5">
    <source>
        <dbReference type="ARBA" id="ARBA00022777"/>
    </source>
</evidence>